<dbReference type="InterPro" id="IPR009014">
    <property type="entry name" value="Transketo_C/PFOR_II"/>
</dbReference>
<evidence type="ECO:0000313" key="6">
    <source>
        <dbReference type="EMBL" id="KKR89122.1"/>
    </source>
</evidence>
<sequence length="330" mass="35774">MISENAKLNPKIFSEDIEQKPTRDGYGEGLLIAGEENPGVVVLCADLKESTRSLPFAQKFPERYIEMGVAEQNMATVAAGLGVSNKIPFISSYAVFSPGRNWEQIRTTIAYNDSNVKICGAHAGVSVGPDGATHQAIEDIATMRAMSNMKVFVPVDAFEAKKATIAAAKIWGPVYLRFTREKTPVFTSEDTPFVPGKAEIFYESKKPQVVIVGCGPILYNALLAAKELEKENIGVIVLNNHTIKPIDEKKIIELAKKCGAVVTVEEHSVIGGLGGSVAEVLAKNYPTPMEFVGMKDIFGESGPPEKLIEKYGMGAKDVISAVKKVIKRKK</sequence>
<comment type="caution">
    <text evidence="6">The sequence shown here is derived from an EMBL/GenBank/DDBJ whole genome shotgun (WGS) entry which is preliminary data.</text>
</comment>
<dbReference type="InterPro" id="IPR051157">
    <property type="entry name" value="PDH/Transketolase"/>
</dbReference>
<keyword evidence="4" id="KW-0786">Thiamine pyrophosphate</keyword>
<proteinExistence type="inferred from homology"/>
<evidence type="ECO:0000256" key="2">
    <source>
        <dbReference type="ARBA" id="ARBA00007131"/>
    </source>
</evidence>
<comment type="cofactor">
    <cofactor evidence="1">
        <name>thiamine diphosphate</name>
        <dbReference type="ChEBI" id="CHEBI:58937"/>
    </cofactor>
</comment>
<evidence type="ECO:0000259" key="5">
    <source>
        <dbReference type="SMART" id="SM00861"/>
    </source>
</evidence>
<dbReference type="SUPFAM" id="SSF52518">
    <property type="entry name" value="Thiamin diphosphate-binding fold (THDP-binding)"/>
    <property type="match status" value="1"/>
</dbReference>
<evidence type="ECO:0000256" key="1">
    <source>
        <dbReference type="ARBA" id="ARBA00001964"/>
    </source>
</evidence>
<dbReference type="Gene3D" id="3.40.50.970">
    <property type="match status" value="1"/>
</dbReference>
<evidence type="ECO:0000256" key="3">
    <source>
        <dbReference type="ARBA" id="ARBA00022679"/>
    </source>
</evidence>
<dbReference type="Gene3D" id="3.40.50.920">
    <property type="match status" value="1"/>
</dbReference>
<dbReference type="Pfam" id="PF02780">
    <property type="entry name" value="Transketolase_C"/>
    <property type="match status" value="1"/>
</dbReference>
<dbReference type="SMART" id="SM00861">
    <property type="entry name" value="Transket_pyr"/>
    <property type="match status" value="1"/>
</dbReference>
<dbReference type="InterPro" id="IPR029061">
    <property type="entry name" value="THDP-binding"/>
</dbReference>
<dbReference type="PANTHER" id="PTHR43825:SF1">
    <property type="entry name" value="TRANSKETOLASE-LIKE PYRIMIDINE-BINDING DOMAIN-CONTAINING PROTEIN"/>
    <property type="match status" value="1"/>
</dbReference>
<dbReference type="InterPro" id="IPR005475">
    <property type="entry name" value="Transketolase-like_Pyr-bd"/>
</dbReference>
<dbReference type="EMBL" id="LCAK01000001">
    <property type="protein sequence ID" value="KKR89122.1"/>
    <property type="molecule type" value="Genomic_DNA"/>
</dbReference>
<dbReference type="PROSITE" id="PS00802">
    <property type="entry name" value="TRANSKETOLASE_2"/>
    <property type="match status" value="1"/>
</dbReference>
<dbReference type="CDD" id="cd07033">
    <property type="entry name" value="TPP_PYR_DXS_TK_like"/>
    <property type="match status" value="1"/>
</dbReference>
<comment type="similarity">
    <text evidence="2">Belongs to the transketolase family.</text>
</comment>
<evidence type="ECO:0000256" key="4">
    <source>
        <dbReference type="ARBA" id="ARBA00023052"/>
    </source>
</evidence>
<gene>
    <name evidence="6" type="ORF">UU38_C0001G0024</name>
</gene>
<protein>
    <recommendedName>
        <fullName evidence="5">Transketolase-like pyrimidine-binding domain-containing protein</fullName>
    </recommendedName>
</protein>
<dbReference type="PATRIC" id="fig|1619006.3.peg.26"/>
<dbReference type="InterPro" id="IPR020826">
    <property type="entry name" value="Transketolase_BS"/>
</dbReference>
<dbReference type="SUPFAM" id="SSF52922">
    <property type="entry name" value="TK C-terminal domain-like"/>
    <property type="match status" value="1"/>
</dbReference>
<feature type="domain" description="Transketolase-like pyrimidine-binding" evidence="5">
    <location>
        <begin position="20"/>
        <end position="185"/>
    </location>
</feature>
<dbReference type="InterPro" id="IPR033248">
    <property type="entry name" value="Transketolase_C"/>
</dbReference>
<keyword evidence="3" id="KW-0808">Transferase</keyword>
<dbReference type="Proteomes" id="UP000033918">
    <property type="component" value="Unassembled WGS sequence"/>
</dbReference>
<accession>A0A0G0XN63</accession>
<dbReference type="GO" id="GO:0016740">
    <property type="term" value="F:transferase activity"/>
    <property type="evidence" value="ECO:0007669"/>
    <property type="project" value="UniProtKB-KW"/>
</dbReference>
<dbReference type="FunFam" id="3.40.50.970:FF:000129">
    <property type="entry name" value="Transketolase"/>
    <property type="match status" value="1"/>
</dbReference>
<evidence type="ECO:0000313" key="7">
    <source>
        <dbReference type="Proteomes" id="UP000033918"/>
    </source>
</evidence>
<dbReference type="PANTHER" id="PTHR43825">
    <property type="entry name" value="PYRUVATE DEHYDROGENASE E1 COMPONENT"/>
    <property type="match status" value="1"/>
</dbReference>
<name>A0A0G0XN63_9BACT</name>
<reference evidence="6 7" key="1">
    <citation type="journal article" date="2015" name="Nature">
        <title>rRNA introns, odd ribosomes, and small enigmatic genomes across a large radiation of phyla.</title>
        <authorList>
            <person name="Brown C.T."/>
            <person name="Hug L.A."/>
            <person name="Thomas B.C."/>
            <person name="Sharon I."/>
            <person name="Castelle C.J."/>
            <person name="Singh A."/>
            <person name="Wilkins M.J."/>
            <person name="Williams K.H."/>
            <person name="Banfield J.F."/>
        </authorList>
    </citation>
    <scope>NUCLEOTIDE SEQUENCE [LARGE SCALE GENOMIC DNA]</scope>
</reference>
<organism evidence="6 7">
    <name type="scientific">Candidatus Wolfebacteria bacterium GW2011_GWB1_41_12</name>
    <dbReference type="NCBI Taxonomy" id="1619006"/>
    <lineage>
        <taxon>Bacteria</taxon>
        <taxon>Candidatus Wolfeibacteriota</taxon>
    </lineage>
</organism>
<dbReference type="AlphaFoldDB" id="A0A0G0XN63"/>
<dbReference type="Pfam" id="PF02779">
    <property type="entry name" value="Transket_pyr"/>
    <property type="match status" value="1"/>
</dbReference>